<evidence type="ECO:0000313" key="3">
    <source>
        <dbReference type="EMBL" id="MTU69915.1"/>
    </source>
</evidence>
<comment type="caution">
    <text evidence="2">The sequence shown here is derived from an EMBL/GenBank/DDBJ whole genome shotgun (WGS) entry which is preliminary data.</text>
</comment>
<sequence length="76" mass="8712">MQPFKRFRFVHNNKELNYPAIPEPDDFFIKRGVGTVDIPDIEAFDCPTSDINNSPRPSILEDIPMPGMNIYNKEGT</sequence>
<reference evidence="5 6" key="1">
    <citation type="submission" date="2018-08" db="EMBL/GenBank/DDBJ databases">
        <title>A genome reference for cultivated species of the human gut microbiota.</title>
        <authorList>
            <person name="Zou Y."/>
            <person name="Xue W."/>
            <person name="Luo G."/>
        </authorList>
    </citation>
    <scope>NUCLEOTIDE SEQUENCE [LARGE SCALE GENOMIC DNA]</scope>
    <source>
        <strain evidence="5 6">OM05-11AA</strain>
    </source>
</reference>
<reference evidence="7 8" key="2">
    <citation type="journal article" date="2019" name="Nat. Med.">
        <title>A library of human gut bacterial isolates paired with longitudinal multiomics data enables mechanistic microbiome research.</title>
        <authorList>
            <person name="Poyet M."/>
            <person name="Groussin M."/>
            <person name="Gibbons S.M."/>
            <person name="Avila-Pacheco J."/>
            <person name="Jiang X."/>
            <person name="Kearney S.M."/>
            <person name="Perrotta A.R."/>
            <person name="Berdy B."/>
            <person name="Zhao S."/>
            <person name="Lieberman T.D."/>
            <person name="Swanson P.K."/>
            <person name="Smith M."/>
            <person name="Roesemann S."/>
            <person name="Alexander J.E."/>
            <person name="Rich S.A."/>
            <person name="Livny J."/>
            <person name="Vlamakis H."/>
            <person name="Clish C."/>
            <person name="Bullock K."/>
            <person name="Deik A."/>
            <person name="Scott J."/>
            <person name="Pierce K.A."/>
            <person name="Xavier R.J."/>
            <person name="Alm E.J."/>
        </authorList>
    </citation>
    <scope>NUCLEOTIDE SEQUENCE [LARGE SCALE GENOMIC DNA]</scope>
    <source>
        <strain evidence="4 8">BIOML-A11</strain>
        <strain evidence="3 7">BIOML-A16</strain>
    </source>
</reference>
<dbReference type="AlphaFoldDB" id="A0A354MHA9"/>
<proteinExistence type="predicted"/>
<evidence type="ECO:0000313" key="8">
    <source>
        <dbReference type="Proteomes" id="UP000482671"/>
    </source>
</evidence>
<dbReference type="Proteomes" id="UP000482671">
    <property type="component" value="Unassembled WGS sequence"/>
</dbReference>
<dbReference type="EMBL" id="WNDA01000020">
    <property type="protein sequence ID" value="MTU69915.1"/>
    <property type="molecule type" value="Genomic_DNA"/>
</dbReference>
<evidence type="ECO:0000313" key="7">
    <source>
        <dbReference type="Proteomes" id="UP000448908"/>
    </source>
</evidence>
<dbReference type="RefSeq" id="WP_005636714.1">
    <property type="nucleotide sequence ID" value="NZ_DAWDVS010000071.1"/>
</dbReference>
<dbReference type="Proteomes" id="UP001055114">
    <property type="component" value="Unassembled WGS sequence"/>
</dbReference>
<evidence type="ECO:0000313" key="9">
    <source>
        <dbReference type="Proteomes" id="UP001055114"/>
    </source>
</evidence>
<dbReference type="EMBL" id="WNDD01000013">
    <property type="protein sequence ID" value="MTV02566.1"/>
    <property type="molecule type" value="Genomic_DNA"/>
</dbReference>
<dbReference type="Proteomes" id="UP000261088">
    <property type="component" value="Unassembled WGS sequence"/>
</dbReference>
<evidence type="ECO:0000313" key="6">
    <source>
        <dbReference type="Proteomes" id="UP000261088"/>
    </source>
</evidence>
<feature type="region of interest" description="Disordered" evidence="1">
    <location>
        <begin position="47"/>
        <end position="76"/>
    </location>
</feature>
<evidence type="ECO:0000256" key="1">
    <source>
        <dbReference type="SAM" id="MobiDB-lite"/>
    </source>
</evidence>
<dbReference type="EMBL" id="BQNZ01000001">
    <property type="protein sequence ID" value="GKH70718.1"/>
    <property type="molecule type" value="Genomic_DNA"/>
</dbReference>
<dbReference type="EMBL" id="QSUP01000013">
    <property type="protein sequence ID" value="RGN51042.1"/>
    <property type="molecule type" value="Genomic_DNA"/>
</dbReference>
<organism evidence="2 9">
    <name type="scientific">Parabacteroides merdae</name>
    <dbReference type="NCBI Taxonomy" id="46503"/>
    <lineage>
        <taxon>Bacteria</taxon>
        <taxon>Pseudomonadati</taxon>
        <taxon>Bacteroidota</taxon>
        <taxon>Bacteroidia</taxon>
        <taxon>Bacteroidales</taxon>
        <taxon>Tannerellaceae</taxon>
        <taxon>Parabacteroides</taxon>
    </lineage>
</organism>
<evidence type="ECO:0000313" key="4">
    <source>
        <dbReference type="EMBL" id="MTV02566.1"/>
    </source>
</evidence>
<reference evidence="2" key="3">
    <citation type="submission" date="2022-01" db="EMBL/GenBank/DDBJ databases">
        <title>Novel bile acid biosynthetic pathways are enriched in the microbiome of centenarians.</title>
        <authorList>
            <person name="Sato Y."/>
            <person name="Atarashi K."/>
            <person name="Plichta R.D."/>
            <person name="Arai Y."/>
            <person name="Sasajima S."/>
            <person name="Kearney M.S."/>
            <person name="Suda W."/>
            <person name="Takeshita K."/>
            <person name="Sasaki T."/>
            <person name="Okamoto S."/>
            <person name="Skelly N.A."/>
            <person name="Okamura Y."/>
            <person name="Vlamakis H."/>
            <person name="Li Y."/>
            <person name="Tanoue T."/>
            <person name="Takei H."/>
            <person name="Nittono H."/>
            <person name="Narushima S."/>
            <person name="Irie J."/>
            <person name="Itoh H."/>
            <person name="Moriya K."/>
            <person name="Sugiura Y."/>
            <person name="Suematsu M."/>
            <person name="Moritoki N."/>
            <person name="Shibata S."/>
            <person name="Littman R.D."/>
            <person name="Fischbach A.M."/>
            <person name="Uwamino Y."/>
            <person name="Inoue T."/>
            <person name="Honda A."/>
            <person name="Hattori M."/>
            <person name="Murai T."/>
            <person name="Xavier J.R."/>
            <person name="Hirose N."/>
            <person name="Honda K."/>
        </authorList>
    </citation>
    <scope>NUCLEOTIDE SEQUENCE</scope>
    <source>
        <strain evidence="2">CE91-St3</strain>
    </source>
</reference>
<protein>
    <submittedName>
        <fullName evidence="2">Uncharacterized protein</fullName>
    </submittedName>
</protein>
<name>A0A354MHA9_9BACT</name>
<accession>A0A354MHA9</accession>
<dbReference type="Proteomes" id="UP000448908">
    <property type="component" value="Unassembled WGS sequence"/>
</dbReference>
<gene>
    <name evidence="2" type="ORF">CE91St3_05810</name>
    <name evidence="5" type="ORF">DXB61_12005</name>
    <name evidence="3" type="ORF">GMD92_12720</name>
    <name evidence="4" type="ORF">GME02_13090</name>
</gene>
<evidence type="ECO:0000313" key="5">
    <source>
        <dbReference type="EMBL" id="RGN51042.1"/>
    </source>
</evidence>
<evidence type="ECO:0000313" key="2">
    <source>
        <dbReference type="EMBL" id="GKH70718.1"/>
    </source>
</evidence>